<accession>A0A915M0A2</accession>
<dbReference type="Proteomes" id="UP000887561">
    <property type="component" value="Unplaced"/>
</dbReference>
<dbReference type="InterPro" id="IPR036179">
    <property type="entry name" value="Ig-like_dom_sf"/>
</dbReference>
<proteinExistence type="inferred from homology"/>
<evidence type="ECO:0000259" key="3">
    <source>
        <dbReference type="PROSITE" id="PS51767"/>
    </source>
</evidence>
<dbReference type="PANTHER" id="PTHR47966:SF51">
    <property type="entry name" value="BETA-SITE APP-CLEAVING ENZYME, ISOFORM A-RELATED"/>
    <property type="match status" value="1"/>
</dbReference>
<reference evidence="5" key="1">
    <citation type="submission" date="2022-11" db="UniProtKB">
        <authorList>
            <consortium name="WormBaseParasite"/>
        </authorList>
    </citation>
    <scope>IDENTIFICATION</scope>
</reference>
<evidence type="ECO:0000313" key="5">
    <source>
        <dbReference type="WBParaSite" id="scaffold2537_cov276.g5018"/>
    </source>
</evidence>
<dbReference type="InterPro" id="IPR033121">
    <property type="entry name" value="PEPTIDASE_A1"/>
</dbReference>
<dbReference type="PANTHER" id="PTHR47966">
    <property type="entry name" value="BETA-SITE APP-CLEAVING ENZYME, ISOFORM A-RELATED"/>
    <property type="match status" value="1"/>
</dbReference>
<dbReference type="GO" id="GO:0006508">
    <property type="term" value="P:proteolysis"/>
    <property type="evidence" value="ECO:0007669"/>
    <property type="project" value="InterPro"/>
</dbReference>
<dbReference type="InterPro" id="IPR013783">
    <property type="entry name" value="Ig-like_fold"/>
</dbReference>
<feature type="region of interest" description="Disordered" evidence="2">
    <location>
        <begin position="1"/>
        <end position="48"/>
    </location>
</feature>
<dbReference type="SMART" id="SM00409">
    <property type="entry name" value="IG"/>
    <property type="match status" value="1"/>
</dbReference>
<name>A0A915M0A2_MELJA</name>
<dbReference type="SUPFAM" id="SSF50630">
    <property type="entry name" value="Acid proteases"/>
    <property type="match status" value="1"/>
</dbReference>
<dbReference type="SUPFAM" id="SSF48726">
    <property type="entry name" value="Immunoglobulin"/>
    <property type="match status" value="2"/>
</dbReference>
<sequence>MRNVLSQKFRRHQVTERNETTIVKKSDSSSNTGGESSGPKEYSRRSSMRDEINVEQCYSESSNAPRILHTTQSLNESTEQSENFLRRQQQKLYKLRGESLRKFGQTNTPQGLDEQQRRARQHASLPPMGRQNQYPQENIPQQLPFELIIDRYPPQLVRSIDKTKQLDIWTVSDSGIYHKRHEFPQESPFGVSPFPVHGPFMAEELMLEQESKISQRQESKVSGCYDSTNQYYSGNANGQTVGMSSSNIMSSSDELWHSAYDNILGPQIETSTLSEQQANEEVRLLMYKGTKSKTKLMSKSVESTGTLEGEENRRESERIVYPVRVEISGPVHFLHATNMNVMNSSDNPTDYSIHTSMTSSGGMKEFRQGTFETNFSKNRQKSPSPTKWTQTEYQPKISYNLNPEELNPVKTQFEDKRQSQVISPPVERFIESVCDIQPILAEISEAMSHQGARPYEKKYEESYLRKENKNGGPPPIPPKKHLIKRQPKYIYKIEEKNKKNLKEYFDSEEINYQQNPYLIQCTSHCHLARQEKSNKVNDERILDNTSERIYLRDDGINKKEGNFNNYKEKFSTLQTSNRQFRQPGFQEKIYKTRSFNNDELPRLIEQTQYEELRRALLEEYKKNNAEVERIENVILSISERIKLPNEPVTKAQAEAKEELLRVRLARMILNLDPDFEPKQNFKENIKRDNVDLSNENVFADIALEEPIGLLREKLALLEHRLLSEQQLEINDQLLRIDLTPLPLQNLEQKRRKESLSQRSDEISRMTPLIVMLRHKLNALDDLCRKEQLKANTTNISGRLTPYEERKTVFDLLVRINEEIDTIHKLCREENVKERIEIVLKVLKKVSSSIDKIMETLKNMSTATTVATSRQPSISSLSETKQNILNVDRMKAKQNEKKTEQFFDFPLNANNKQQNIETKHSKIYKQDNIVLKNFDNENVPPKPKSLTSSIEERIGPLYSIVEEDPSSSKQTNISKQRVNAVELSAHLDRPYESTSRVNAFIPLLTTRTATRIESPPLSPFRLGPCPISYLAREQQKITNGQKPSLLNSSIDDDDVEEAVSVSIASSAVDNSSCLSVPILFRRNSALSSVPSASTYQQETAIIDEEIESEENCTETFFLRRRNKHSILNAVIYPEQHASVKATFCGNNFQVDVERMSECGRDSVVMVSEEFCEKKVLIRSGSPLLKSTIMEEIERENSDSPGYTDAHTRMAVSINAKSDYDSVHVFLEEIPWDDNRSGLSFGMSTSIESSLSRESVLKQISVSESNHFRGNNGGNENSSICSASKRSSQKSLAHSTGSGTTTILVGGQEEDLDDIPAYVIKIGSTASITCELNSDCISNLSNIEWIRGQNEQIIFTENGKFECHFHDFINVLFVMQGETAIISVSMNRANLDVYWHKDGQILDKSNGDNRILFESTTNGWYRIIVQNVQFSDQGFYFAQIGDKFTSVQLIVEDRIDEKEVQVSSAETDDEDLGDYLVPIGSTATIACELENVSFGYRLHWQRNHKDLDSRIVSDEGKFEHVVNGTKHYLIIHCAQPFDSEPSLNGSIPFGIVQFTRFGVIPIGTPPKNFTLALNLQSSAFWVVDNNADFPWTKTKYNNNTSKFSIPTGRNVTYTDGKSGPMFMDNITIGDLRLPVMRVVSIISYPRMPTEFQFTPLEGVFGLAPPLKMIDPCKASPLVSIMSVVDHPIVTITQYSVSVGDPNVGKLTFGAENYDDCVDEYDYVPLAKEGQCPMLKIMDQALYMYGPKAQLDELAKMLGAVVPDDVGDFYLLNQTACDNMDEMPKITLRFGEEGKDTSKTVLKPEHYMEVSPIGECRLLFMTNEVMQYDNDYWAMGQQFLVNRCVSVHFRKGRMGFAQGREIDETDNQTEISEVDQNTDLNDVVNKFEDVRIKQFIGM</sequence>
<dbReference type="CDD" id="cd05471">
    <property type="entry name" value="pepsin_like"/>
    <property type="match status" value="1"/>
</dbReference>
<feature type="region of interest" description="Disordered" evidence="2">
    <location>
        <begin position="98"/>
        <end position="135"/>
    </location>
</feature>
<dbReference type="InterPro" id="IPR021109">
    <property type="entry name" value="Peptidase_aspartic_dom_sf"/>
</dbReference>
<feature type="compositionally biased region" description="Basic and acidic residues" evidence="2">
    <location>
        <begin position="13"/>
        <end position="27"/>
    </location>
</feature>
<feature type="compositionally biased region" description="Polar residues" evidence="2">
    <location>
        <begin position="297"/>
        <end position="306"/>
    </location>
</feature>
<dbReference type="InterPro" id="IPR034164">
    <property type="entry name" value="Pepsin-like_dom"/>
</dbReference>
<dbReference type="Gene3D" id="2.60.40.10">
    <property type="entry name" value="Immunoglobulins"/>
    <property type="match status" value="1"/>
</dbReference>
<dbReference type="Pfam" id="PF00026">
    <property type="entry name" value="Asp"/>
    <property type="match status" value="1"/>
</dbReference>
<dbReference type="InterPro" id="IPR003599">
    <property type="entry name" value="Ig_sub"/>
</dbReference>
<dbReference type="InterPro" id="IPR001461">
    <property type="entry name" value="Aspartic_peptidase_A1"/>
</dbReference>
<evidence type="ECO:0000256" key="1">
    <source>
        <dbReference type="ARBA" id="ARBA00007447"/>
    </source>
</evidence>
<evidence type="ECO:0000313" key="4">
    <source>
        <dbReference type="Proteomes" id="UP000887561"/>
    </source>
</evidence>
<feature type="domain" description="Peptidase A1" evidence="3">
    <location>
        <begin position="1554"/>
        <end position="1854"/>
    </location>
</feature>
<dbReference type="Gene3D" id="2.40.70.10">
    <property type="entry name" value="Acid Proteases"/>
    <property type="match status" value="2"/>
</dbReference>
<protein>
    <submittedName>
        <fullName evidence="5">Peptidase A1 domain-containing protein</fullName>
    </submittedName>
</protein>
<keyword evidence="4" id="KW-1185">Reference proteome</keyword>
<dbReference type="PROSITE" id="PS51767">
    <property type="entry name" value="PEPTIDASE_A1"/>
    <property type="match status" value="1"/>
</dbReference>
<dbReference type="GO" id="GO:0004190">
    <property type="term" value="F:aspartic-type endopeptidase activity"/>
    <property type="evidence" value="ECO:0007669"/>
    <property type="project" value="InterPro"/>
</dbReference>
<dbReference type="WBParaSite" id="scaffold2537_cov276.g5018">
    <property type="protein sequence ID" value="scaffold2537_cov276.g5018"/>
    <property type="gene ID" value="scaffold2537_cov276.g5018"/>
</dbReference>
<feature type="region of interest" description="Disordered" evidence="2">
    <location>
        <begin position="296"/>
        <end position="315"/>
    </location>
</feature>
<evidence type="ECO:0000256" key="2">
    <source>
        <dbReference type="SAM" id="MobiDB-lite"/>
    </source>
</evidence>
<organism evidence="4 5">
    <name type="scientific">Meloidogyne javanica</name>
    <name type="common">Root-knot nematode worm</name>
    <dbReference type="NCBI Taxonomy" id="6303"/>
    <lineage>
        <taxon>Eukaryota</taxon>
        <taxon>Metazoa</taxon>
        <taxon>Ecdysozoa</taxon>
        <taxon>Nematoda</taxon>
        <taxon>Chromadorea</taxon>
        <taxon>Rhabditida</taxon>
        <taxon>Tylenchina</taxon>
        <taxon>Tylenchomorpha</taxon>
        <taxon>Tylenchoidea</taxon>
        <taxon>Meloidogynidae</taxon>
        <taxon>Meloidogyninae</taxon>
        <taxon>Meloidogyne</taxon>
        <taxon>Meloidogyne incognita group</taxon>
    </lineage>
</organism>
<comment type="similarity">
    <text evidence="1">Belongs to the peptidase A1 family.</text>
</comment>